<reference evidence="1 2" key="1">
    <citation type="submission" date="2024-03" db="EMBL/GenBank/DDBJ databases">
        <title>Human intestinal bacterial collection.</title>
        <authorList>
            <person name="Pauvert C."/>
            <person name="Hitch T.C.A."/>
            <person name="Clavel T."/>
        </authorList>
    </citation>
    <scope>NUCLEOTIDE SEQUENCE [LARGE SCALE GENOMIC DNA]</scope>
    <source>
        <strain evidence="1 2">CLA-AA-H190</strain>
    </source>
</reference>
<sequence length="61" mass="7297">MSYDKKMKEYMKLGNRLMRSHLKYKEETMQRLLDIINADSGEKIIRFEAVSCINHLLEEGF</sequence>
<proteinExistence type="predicted"/>
<comment type="caution">
    <text evidence="1">The sequence shown here is derived from an EMBL/GenBank/DDBJ whole genome shotgun (WGS) entry which is preliminary data.</text>
</comment>
<evidence type="ECO:0000313" key="1">
    <source>
        <dbReference type="EMBL" id="MEQ2364696.1"/>
    </source>
</evidence>
<name>A0ABV1B593_9FIRM</name>
<dbReference type="Proteomes" id="UP001469749">
    <property type="component" value="Unassembled WGS sequence"/>
</dbReference>
<dbReference type="RefSeq" id="WP_349084628.1">
    <property type="nucleotide sequence ID" value="NZ_JBBMEK010000055.1"/>
</dbReference>
<evidence type="ECO:0000313" key="2">
    <source>
        <dbReference type="Proteomes" id="UP001469749"/>
    </source>
</evidence>
<organism evidence="1 2">
    <name type="scientific">Coprococcus intestinihominis</name>
    <dbReference type="NCBI Taxonomy" id="3133154"/>
    <lineage>
        <taxon>Bacteria</taxon>
        <taxon>Bacillati</taxon>
        <taxon>Bacillota</taxon>
        <taxon>Clostridia</taxon>
        <taxon>Lachnospirales</taxon>
        <taxon>Lachnospiraceae</taxon>
        <taxon>Coprococcus</taxon>
    </lineage>
</organism>
<dbReference type="EMBL" id="JBBMEK010000055">
    <property type="protein sequence ID" value="MEQ2364696.1"/>
    <property type="molecule type" value="Genomic_DNA"/>
</dbReference>
<protein>
    <recommendedName>
        <fullName evidence="3">HEAT repeat domain-containing protein</fullName>
    </recommendedName>
</protein>
<accession>A0ABV1B593</accession>
<keyword evidence="2" id="KW-1185">Reference proteome</keyword>
<evidence type="ECO:0008006" key="3">
    <source>
        <dbReference type="Google" id="ProtNLM"/>
    </source>
</evidence>
<gene>
    <name evidence="1" type="ORF">WMO25_06245</name>
</gene>